<comment type="caution">
    <text evidence="1">The sequence shown here is derived from an EMBL/GenBank/DDBJ whole genome shotgun (WGS) entry which is preliminary data.</text>
</comment>
<evidence type="ECO:0000313" key="1">
    <source>
        <dbReference type="EMBL" id="OGK40758.1"/>
    </source>
</evidence>
<dbReference type="InterPro" id="IPR014942">
    <property type="entry name" value="AbiEii"/>
</dbReference>
<evidence type="ECO:0008006" key="3">
    <source>
        <dbReference type="Google" id="ProtNLM"/>
    </source>
</evidence>
<dbReference type="Gene3D" id="3.10.450.620">
    <property type="entry name" value="JHP933, nucleotidyltransferase-like core domain"/>
    <property type="match status" value="1"/>
</dbReference>
<dbReference type="Pfam" id="PF08843">
    <property type="entry name" value="AbiEii"/>
    <property type="match status" value="1"/>
</dbReference>
<dbReference type="EMBL" id="MGAF01000026">
    <property type="protein sequence ID" value="OGK40758.1"/>
    <property type="molecule type" value="Genomic_DNA"/>
</dbReference>
<sequence length="218" mass="25278">MTIITPSQSKFLESFFSTHLKKDFFLTGGTALAEFYFHHRKSEDIDLFTINQDISFDGVNAEILNIINSYKAHIEHQVFGPTFLQYILKIGNDSLKIDMVKDTPPHFGEVRVLESLRIDSLENIAVGKLLALFGRADTKDFIDIYFLLEIEKKFTLTELFKMAKKKDSGLDEFYLAEMMTKATDIKLFPKILRPFDKKKLVKFYLDLSDKLFKKIKPV</sequence>
<accession>A0A1F7IBN1</accession>
<evidence type="ECO:0000313" key="2">
    <source>
        <dbReference type="Proteomes" id="UP000179270"/>
    </source>
</evidence>
<proteinExistence type="predicted"/>
<protein>
    <recommendedName>
        <fullName evidence="3">Nucleotidyl transferase AbiEii/AbiGii toxin family protein</fullName>
    </recommendedName>
</protein>
<reference evidence="1 2" key="1">
    <citation type="journal article" date="2016" name="Nat. Commun.">
        <title>Thousands of microbial genomes shed light on interconnected biogeochemical processes in an aquifer system.</title>
        <authorList>
            <person name="Anantharaman K."/>
            <person name="Brown C.T."/>
            <person name="Hug L.A."/>
            <person name="Sharon I."/>
            <person name="Castelle C.J."/>
            <person name="Probst A.J."/>
            <person name="Thomas B.C."/>
            <person name="Singh A."/>
            <person name="Wilkins M.J."/>
            <person name="Karaoz U."/>
            <person name="Brodie E.L."/>
            <person name="Williams K.H."/>
            <person name="Hubbard S.S."/>
            <person name="Banfield J.F."/>
        </authorList>
    </citation>
    <scope>NUCLEOTIDE SEQUENCE [LARGE SCALE GENOMIC DNA]</scope>
</reference>
<dbReference type="AlphaFoldDB" id="A0A1F7IBN1"/>
<dbReference type="Proteomes" id="UP000179270">
    <property type="component" value="Unassembled WGS sequence"/>
</dbReference>
<name>A0A1F7IBN1_9BACT</name>
<gene>
    <name evidence="1" type="ORF">A3A74_04025</name>
</gene>
<dbReference type="STRING" id="1802055.A3A74_04025"/>
<organism evidence="1 2">
    <name type="scientific">Candidatus Roizmanbacteria bacterium RIFCSPLOWO2_01_FULL_35_13</name>
    <dbReference type="NCBI Taxonomy" id="1802055"/>
    <lineage>
        <taxon>Bacteria</taxon>
        <taxon>Candidatus Roizmaniibacteriota</taxon>
    </lineage>
</organism>